<dbReference type="Proteomes" id="UP000001940">
    <property type="component" value="Chromosome IV"/>
</dbReference>
<keyword evidence="1" id="KW-0732">Signal</keyword>
<evidence type="ECO:0000313" key="4">
    <source>
        <dbReference type="WormBase" id="F07C6.3"/>
    </source>
</evidence>
<evidence type="ECO:0000313" key="3">
    <source>
        <dbReference type="Proteomes" id="UP000001940"/>
    </source>
</evidence>
<dbReference type="eggNOG" id="ENOG502TGKP">
    <property type="taxonomic scope" value="Eukaryota"/>
</dbReference>
<dbReference type="InParanoid" id="Q19158"/>
<organism evidence="2 3">
    <name type="scientific">Caenorhabditis elegans</name>
    <dbReference type="NCBI Taxonomy" id="6239"/>
    <lineage>
        <taxon>Eukaryota</taxon>
        <taxon>Metazoa</taxon>
        <taxon>Ecdysozoa</taxon>
        <taxon>Nematoda</taxon>
        <taxon>Chromadorea</taxon>
        <taxon>Rhabditida</taxon>
        <taxon>Rhabditina</taxon>
        <taxon>Rhabditomorpha</taxon>
        <taxon>Rhabditoidea</taxon>
        <taxon>Rhabditidae</taxon>
        <taxon>Peloderinae</taxon>
        <taxon>Caenorhabditis</taxon>
    </lineage>
</organism>
<sequence length="211" mass="23856">MRLSPLFSSVFFVFCVVQYVDNQQVFGSIAFSAIQKIVPHASDVNAFALAQGLNSIVGQYSAQRTLVNKFFSQNKAGSPNPKTLSLYDNSTYSKQKLIALVNNRQAVTQWWSDLTPGITKIYGAAQATKYKNLYAYFDSRYINSFSYTMAYWMMCVLLQNAFGDEADYNATSDLMFDSLEKQLNKSTAIAFEIYTTAFEANHNQTLMKGKW</sequence>
<dbReference type="HOGENOM" id="CLU_113448_0_0_1"/>
<name>Q19158_CAEEL</name>
<dbReference type="Bgee" id="WBGene00008554">
    <property type="expression patterns" value="Expressed in larva and 2 other cell types or tissues"/>
</dbReference>
<dbReference type="CTD" id="184138"/>
<dbReference type="GeneID" id="184138"/>
<protein>
    <submittedName>
        <fullName evidence="2">DUF1793 domain-containing protein</fullName>
    </submittedName>
</protein>
<dbReference type="STRING" id="6239.F07C6.3.1"/>
<dbReference type="UCSC" id="F07C6.3">
    <property type="organism name" value="c. elegans"/>
</dbReference>
<dbReference type="FunCoup" id="Q19158">
    <property type="interactions" value="173"/>
</dbReference>
<dbReference type="AlphaFoldDB" id="Q19158"/>
<gene>
    <name evidence="2" type="ORF">CELE_F07C6.3</name>
    <name evidence="2 4" type="ORF">F07C6.3</name>
</gene>
<dbReference type="RefSeq" id="NP_502438.2">
    <property type="nucleotide sequence ID" value="NM_070037.3"/>
</dbReference>
<dbReference type="EMBL" id="BX284604">
    <property type="protein sequence ID" value="CAA93484.2"/>
    <property type="molecule type" value="Genomic_DNA"/>
</dbReference>
<dbReference type="PhylomeDB" id="Q19158"/>
<feature type="signal peptide" evidence="1">
    <location>
        <begin position="1"/>
        <end position="22"/>
    </location>
</feature>
<reference evidence="2 3" key="1">
    <citation type="journal article" date="1998" name="Science">
        <title>Genome sequence of the nematode C. elegans: a platform for investigating biology.</title>
        <authorList>
            <consortium name="The C. elegans sequencing consortium"/>
            <person name="Sulson J.E."/>
            <person name="Waterston R."/>
        </authorList>
    </citation>
    <scope>NUCLEOTIDE SEQUENCE [LARGE SCALE GENOMIC DNA]</scope>
    <source>
        <strain evidence="2 3">Bristol N2</strain>
    </source>
</reference>
<dbReference type="WormBase" id="F07C6.3">
    <property type="protein sequence ID" value="CE44594"/>
    <property type="gene ID" value="WBGene00008554"/>
</dbReference>
<dbReference type="OrthoDB" id="5811968at2759"/>
<evidence type="ECO:0000256" key="1">
    <source>
        <dbReference type="SAM" id="SignalP"/>
    </source>
</evidence>
<dbReference type="PaxDb" id="6239-F07C6.3"/>
<dbReference type="KEGG" id="cel:CELE_F07C6.3"/>
<proteinExistence type="predicted"/>
<accession>Q19158</accession>
<dbReference type="AGR" id="WB:WBGene00008554"/>
<feature type="chain" id="PRO_5004187295" evidence="1">
    <location>
        <begin position="23"/>
        <end position="211"/>
    </location>
</feature>
<evidence type="ECO:0000313" key="2">
    <source>
        <dbReference type="EMBL" id="CAA93484.2"/>
    </source>
</evidence>
<dbReference type="PeptideAtlas" id="Q19158"/>
<keyword evidence="3" id="KW-1185">Reference proteome</keyword>